<protein>
    <submittedName>
        <fullName evidence="3">Uncharacterized protein</fullName>
    </submittedName>
</protein>
<proteinExistence type="predicted"/>
<keyword evidence="2" id="KW-1185">Reference proteome</keyword>
<reference evidence="3" key="1">
    <citation type="submission" date="2022-11" db="UniProtKB">
        <authorList>
            <consortium name="WormBaseParasite"/>
        </authorList>
    </citation>
    <scope>IDENTIFICATION</scope>
</reference>
<feature type="compositionally biased region" description="Basic and acidic residues" evidence="1">
    <location>
        <begin position="30"/>
        <end position="43"/>
    </location>
</feature>
<accession>A0A915MS39</accession>
<dbReference type="WBParaSite" id="scaffold45943_cov273.g24493">
    <property type="protein sequence ID" value="scaffold45943_cov273.g24493"/>
    <property type="gene ID" value="scaffold45943_cov273.g24493"/>
</dbReference>
<sequence>MAGSAGPSTSNDTGRDRTMAGRWGPSTPPDMERVRDRTSKENRGPQAFQNVNRDGTWDINCMEQSTSQPVDRDRTQQNWDENIAGTSSNAFGESWRDSVTQRGNPELIRKYISAAIIGNQVDNLSKQIEDYFEFHQQIDGDREKTTSV</sequence>
<feature type="region of interest" description="Disordered" evidence="1">
    <location>
        <begin position="1"/>
        <end position="58"/>
    </location>
</feature>
<organism evidence="2 3">
    <name type="scientific">Meloidogyne javanica</name>
    <name type="common">Root-knot nematode worm</name>
    <dbReference type="NCBI Taxonomy" id="6303"/>
    <lineage>
        <taxon>Eukaryota</taxon>
        <taxon>Metazoa</taxon>
        <taxon>Ecdysozoa</taxon>
        <taxon>Nematoda</taxon>
        <taxon>Chromadorea</taxon>
        <taxon>Rhabditida</taxon>
        <taxon>Tylenchina</taxon>
        <taxon>Tylenchomorpha</taxon>
        <taxon>Tylenchoidea</taxon>
        <taxon>Meloidogynidae</taxon>
        <taxon>Meloidogyninae</taxon>
        <taxon>Meloidogyne</taxon>
        <taxon>Meloidogyne incognita group</taxon>
    </lineage>
</organism>
<name>A0A915MS39_MELJA</name>
<evidence type="ECO:0000313" key="2">
    <source>
        <dbReference type="Proteomes" id="UP000887561"/>
    </source>
</evidence>
<feature type="compositionally biased region" description="Polar residues" evidence="1">
    <location>
        <begin position="1"/>
        <end position="12"/>
    </location>
</feature>
<dbReference type="Proteomes" id="UP000887561">
    <property type="component" value="Unplaced"/>
</dbReference>
<evidence type="ECO:0000256" key="1">
    <source>
        <dbReference type="SAM" id="MobiDB-lite"/>
    </source>
</evidence>
<dbReference type="AlphaFoldDB" id="A0A915MS39"/>
<evidence type="ECO:0000313" key="3">
    <source>
        <dbReference type="WBParaSite" id="scaffold45943_cov273.g24493"/>
    </source>
</evidence>